<dbReference type="EMBL" id="DROD01000630">
    <property type="protein sequence ID" value="HHJ53503.1"/>
    <property type="molecule type" value="Genomic_DNA"/>
</dbReference>
<dbReference type="InterPro" id="IPR036890">
    <property type="entry name" value="HATPase_C_sf"/>
</dbReference>
<dbReference type="SUPFAM" id="SSF55874">
    <property type="entry name" value="ATPase domain of HSP90 chaperone/DNA topoisomerase II/histidine kinase"/>
    <property type="match status" value="2"/>
</dbReference>
<sequence>MFNKIGLKLIFAESIAVIICMAAFAYFSIRSQSKVMLSEIERHTVQQSETIKSATRTGMLTNNRENIYQIIKTIGKQPCIRNVRIYNKQGVIIYAADSSQIGTNVDMKAEACYTCHASDKPLEKLPIGKRSRIFKLPGDSARVFGVINPIYNEPSCWQAPCHVHPREKKVLGVLDLTVCLKPIDDKIESAKINLLIFTILAIVALSLVLWFFVHIWIDKPVNSLLEATQEVAAGNLNYSIPEMGNDELGALARSFNNMTKKLAEARQQLFQSDKLASLGRLAAGVAHEINNPLTGILTYASYLMKRTKNQPEIQEDLAVIVRETKRSREIVKSLLDFARQSVPKKVKADINQIIDRALKVTENQLTISKVKVVKQLANDLPPLTLDPNQMQQVFTNLIVNASHAMGKDGGKIEITSRTISLRPLGVAQIKQALCPKGHNLIDHEEKIKGLPSIKFKIKVNDKEGFMYMDAVYGRRLNRYTLKIPAKAHIDVLCPKCQMSLIDKDHTCPECGSPVFSFETPGKGSFQACTSPTCKWEYWPVVEGEGAKDYVQIKISDTGCGIPKQDLEKIFEPFYSTKGQKGTGLGLAVIWGIVDNHNGTIEVESEVNVGTTFTITLPVQ</sequence>
<evidence type="ECO:0000256" key="4">
    <source>
        <dbReference type="ARBA" id="ARBA00022553"/>
    </source>
</evidence>
<dbReference type="EC" id="2.7.13.3" evidence="3"/>
<keyword evidence="7" id="KW-0812">Transmembrane</keyword>
<dbReference type="InterPro" id="IPR004358">
    <property type="entry name" value="Sig_transdc_His_kin-like_C"/>
</dbReference>
<keyword evidence="6 10" id="KW-0418">Kinase</keyword>
<dbReference type="PRINTS" id="PR00344">
    <property type="entry name" value="BCTRLSENSOR"/>
</dbReference>
<evidence type="ECO:0000259" key="8">
    <source>
        <dbReference type="PROSITE" id="PS50109"/>
    </source>
</evidence>
<evidence type="ECO:0000313" key="10">
    <source>
        <dbReference type="EMBL" id="HHJ53503.1"/>
    </source>
</evidence>
<keyword evidence="4" id="KW-0597">Phosphoprotein</keyword>
<dbReference type="Pfam" id="PF00512">
    <property type="entry name" value="HisKA"/>
    <property type="match status" value="1"/>
</dbReference>
<dbReference type="InterPro" id="IPR003661">
    <property type="entry name" value="HisK_dim/P_dom"/>
</dbReference>
<evidence type="ECO:0000256" key="1">
    <source>
        <dbReference type="ARBA" id="ARBA00000085"/>
    </source>
</evidence>
<protein>
    <recommendedName>
        <fullName evidence="3">histidine kinase</fullName>
        <ecNumber evidence="3">2.7.13.3</ecNumber>
    </recommendedName>
</protein>
<comment type="catalytic activity">
    <reaction evidence="1">
        <text>ATP + protein L-histidine = ADP + protein N-phospho-L-histidine.</text>
        <dbReference type="EC" id="2.7.13.3"/>
    </reaction>
</comment>
<dbReference type="SMART" id="SM00304">
    <property type="entry name" value="HAMP"/>
    <property type="match status" value="1"/>
</dbReference>
<dbReference type="InterPro" id="IPR036097">
    <property type="entry name" value="HisK_dim/P_sf"/>
</dbReference>
<evidence type="ECO:0000259" key="9">
    <source>
        <dbReference type="PROSITE" id="PS50885"/>
    </source>
</evidence>
<dbReference type="Gene3D" id="3.30.565.10">
    <property type="entry name" value="Histidine kinase-like ATPase, C-terminal domain"/>
    <property type="match status" value="2"/>
</dbReference>
<gene>
    <name evidence="10" type="ORF">ENJ89_09940</name>
</gene>
<dbReference type="Pfam" id="PF02518">
    <property type="entry name" value="HATPase_c"/>
    <property type="match status" value="1"/>
</dbReference>
<evidence type="ECO:0000256" key="5">
    <source>
        <dbReference type="ARBA" id="ARBA00022679"/>
    </source>
</evidence>
<evidence type="ECO:0000256" key="7">
    <source>
        <dbReference type="SAM" id="Phobius"/>
    </source>
</evidence>
<dbReference type="CDD" id="cd00082">
    <property type="entry name" value="HisKA"/>
    <property type="match status" value="1"/>
</dbReference>
<dbReference type="Proteomes" id="UP000886124">
    <property type="component" value="Unassembled WGS sequence"/>
</dbReference>
<dbReference type="Gene3D" id="1.10.287.130">
    <property type="match status" value="1"/>
</dbReference>
<dbReference type="PROSITE" id="PS50885">
    <property type="entry name" value="HAMP"/>
    <property type="match status" value="1"/>
</dbReference>
<dbReference type="SUPFAM" id="SSF47384">
    <property type="entry name" value="Homodimeric domain of signal transducing histidine kinase"/>
    <property type="match status" value="1"/>
</dbReference>
<dbReference type="InterPro" id="IPR003594">
    <property type="entry name" value="HATPase_dom"/>
</dbReference>
<accession>A0A7V5UFN7</accession>
<dbReference type="PROSITE" id="PS50109">
    <property type="entry name" value="HIS_KIN"/>
    <property type="match status" value="1"/>
</dbReference>
<dbReference type="CDD" id="cd06225">
    <property type="entry name" value="HAMP"/>
    <property type="match status" value="1"/>
</dbReference>
<dbReference type="GO" id="GO:0016020">
    <property type="term" value="C:membrane"/>
    <property type="evidence" value="ECO:0007669"/>
    <property type="project" value="UniProtKB-SubCell"/>
</dbReference>
<dbReference type="SMART" id="SM00387">
    <property type="entry name" value="HATPase_c"/>
    <property type="match status" value="1"/>
</dbReference>
<dbReference type="Pfam" id="PF00672">
    <property type="entry name" value="HAMP"/>
    <property type="match status" value="1"/>
</dbReference>
<name>A0A7V5UFN7_CALAY</name>
<dbReference type="SMART" id="SM00388">
    <property type="entry name" value="HisKA"/>
    <property type="match status" value="1"/>
</dbReference>
<proteinExistence type="predicted"/>
<comment type="caution">
    <text evidence="10">The sequence shown here is derived from an EMBL/GenBank/DDBJ whole genome shotgun (WGS) entry which is preliminary data.</text>
</comment>
<keyword evidence="7" id="KW-1133">Transmembrane helix</keyword>
<keyword evidence="5" id="KW-0808">Transferase</keyword>
<dbReference type="PANTHER" id="PTHR43065:SF42">
    <property type="entry name" value="TWO-COMPONENT SENSOR PPRA"/>
    <property type="match status" value="1"/>
</dbReference>
<feature type="transmembrane region" description="Helical" evidence="7">
    <location>
        <begin position="6"/>
        <end position="27"/>
    </location>
</feature>
<evidence type="ECO:0000256" key="3">
    <source>
        <dbReference type="ARBA" id="ARBA00012438"/>
    </source>
</evidence>
<evidence type="ECO:0000256" key="6">
    <source>
        <dbReference type="ARBA" id="ARBA00022777"/>
    </source>
</evidence>
<organism evidence="10">
    <name type="scientific">Caldithrix abyssi</name>
    <dbReference type="NCBI Taxonomy" id="187145"/>
    <lineage>
        <taxon>Bacteria</taxon>
        <taxon>Pseudomonadati</taxon>
        <taxon>Calditrichota</taxon>
        <taxon>Calditrichia</taxon>
        <taxon>Calditrichales</taxon>
        <taxon>Calditrichaceae</taxon>
        <taxon>Caldithrix</taxon>
    </lineage>
</organism>
<dbReference type="Gene3D" id="3.30.450.290">
    <property type="match status" value="1"/>
</dbReference>
<feature type="domain" description="HAMP" evidence="9">
    <location>
        <begin position="215"/>
        <end position="267"/>
    </location>
</feature>
<evidence type="ECO:0000256" key="2">
    <source>
        <dbReference type="ARBA" id="ARBA00004370"/>
    </source>
</evidence>
<dbReference type="AlphaFoldDB" id="A0A7V5UFN7"/>
<reference evidence="10" key="1">
    <citation type="journal article" date="2020" name="mSystems">
        <title>Genome- and Community-Level Interaction Insights into Carbon Utilization and Element Cycling Functions of Hydrothermarchaeota in Hydrothermal Sediment.</title>
        <authorList>
            <person name="Zhou Z."/>
            <person name="Liu Y."/>
            <person name="Xu W."/>
            <person name="Pan J."/>
            <person name="Luo Z.H."/>
            <person name="Li M."/>
        </authorList>
    </citation>
    <scope>NUCLEOTIDE SEQUENCE [LARGE SCALE GENOMIC DNA]</scope>
    <source>
        <strain evidence="10">HyVt-527</strain>
    </source>
</reference>
<feature type="transmembrane region" description="Helical" evidence="7">
    <location>
        <begin position="194"/>
        <end position="217"/>
    </location>
</feature>
<keyword evidence="7" id="KW-0472">Membrane</keyword>
<feature type="domain" description="Histidine kinase" evidence="8">
    <location>
        <begin position="284"/>
        <end position="619"/>
    </location>
</feature>
<dbReference type="InterPro" id="IPR005467">
    <property type="entry name" value="His_kinase_dom"/>
</dbReference>
<dbReference type="GO" id="GO:0000155">
    <property type="term" value="F:phosphorelay sensor kinase activity"/>
    <property type="evidence" value="ECO:0007669"/>
    <property type="project" value="InterPro"/>
</dbReference>
<dbReference type="PANTHER" id="PTHR43065">
    <property type="entry name" value="SENSOR HISTIDINE KINASE"/>
    <property type="match status" value="1"/>
</dbReference>
<dbReference type="SUPFAM" id="SSF158472">
    <property type="entry name" value="HAMP domain-like"/>
    <property type="match status" value="1"/>
</dbReference>
<comment type="subcellular location">
    <subcellularLocation>
        <location evidence="2">Membrane</location>
    </subcellularLocation>
</comment>
<dbReference type="InterPro" id="IPR003660">
    <property type="entry name" value="HAMP_dom"/>
</dbReference>
<dbReference type="Gene3D" id="6.10.340.10">
    <property type="match status" value="1"/>
</dbReference>